<dbReference type="RefSeq" id="WP_139676401.1">
    <property type="nucleotide sequence ID" value="NZ_VDMN01000002.1"/>
</dbReference>
<keyword evidence="5" id="KW-0010">Activator</keyword>
<dbReference type="Gene3D" id="1.10.10.60">
    <property type="entry name" value="Homeodomain-like"/>
    <property type="match status" value="2"/>
</dbReference>
<evidence type="ECO:0000259" key="8">
    <source>
        <dbReference type="PROSITE" id="PS01124"/>
    </source>
</evidence>
<dbReference type="SUPFAM" id="SSF51215">
    <property type="entry name" value="Regulatory protein AraC"/>
    <property type="match status" value="1"/>
</dbReference>
<dbReference type="AlphaFoldDB" id="A0A5C4XLF6"/>
<feature type="domain" description="HTH araC/xylS-type" evidence="8">
    <location>
        <begin position="176"/>
        <end position="274"/>
    </location>
</feature>
<dbReference type="Pfam" id="PF12833">
    <property type="entry name" value="HTH_18"/>
    <property type="match status" value="1"/>
</dbReference>
<reference evidence="9 10" key="1">
    <citation type="submission" date="2019-06" db="EMBL/GenBank/DDBJ databases">
        <title>The draft genome of Rhizobium smilacinae PTYR-5.</title>
        <authorList>
            <person name="Liu L."/>
            <person name="Li L."/>
            <person name="Zhang X."/>
        </authorList>
    </citation>
    <scope>NUCLEOTIDE SEQUENCE [LARGE SCALE GENOMIC DNA]</scope>
    <source>
        <strain evidence="9 10">PTYR-5</strain>
    </source>
</reference>
<evidence type="ECO:0000256" key="7">
    <source>
        <dbReference type="ARBA" id="ARBA00023308"/>
    </source>
</evidence>
<evidence type="ECO:0000256" key="6">
    <source>
        <dbReference type="ARBA" id="ARBA00023163"/>
    </source>
</evidence>
<evidence type="ECO:0000313" key="9">
    <source>
        <dbReference type="EMBL" id="TNM63490.1"/>
    </source>
</evidence>
<dbReference type="PANTHER" id="PTHR43280">
    <property type="entry name" value="ARAC-FAMILY TRANSCRIPTIONAL REGULATOR"/>
    <property type="match status" value="1"/>
</dbReference>
<keyword evidence="1" id="KW-0963">Cytoplasm</keyword>
<comment type="caution">
    <text evidence="9">The sequence shown here is derived from an EMBL/GenBank/DDBJ whole genome shotgun (WGS) entry which is preliminary data.</text>
</comment>
<dbReference type="InterPro" id="IPR018062">
    <property type="entry name" value="HTH_AraC-typ_CS"/>
</dbReference>
<dbReference type="PRINTS" id="PR00032">
    <property type="entry name" value="HTHARAC"/>
</dbReference>
<evidence type="ECO:0000256" key="4">
    <source>
        <dbReference type="ARBA" id="ARBA00023125"/>
    </source>
</evidence>
<protein>
    <submittedName>
        <fullName evidence="9">Helix-turn-helix domain-containing protein</fullName>
    </submittedName>
</protein>
<dbReference type="InterPro" id="IPR018060">
    <property type="entry name" value="HTH_AraC"/>
</dbReference>
<dbReference type="SUPFAM" id="SSF46689">
    <property type="entry name" value="Homeodomain-like"/>
    <property type="match status" value="2"/>
</dbReference>
<keyword evidence="7" id="KW-0684">Rhamnose metabolism</keyword>
<dbReference type="PROSITE" id="PS00041">
    <property type="entry name" value="HTH_ARAC_FAMILY_1"/>
    <property type="match status" value="1"/>
</dbReference>
<evidence type="ECO:0000256" key="5">
    <source>
        <dbReference type="ARBA" id="ARBA00023159"/>
    </source>
</evidence>
<proteinExistence type="predicted"/>
<evidence type="ECO:0000256" key="2">
    <source>
        <dbReference type="ARBA" id="ARBA00022737"/>
    </source>
</evidence>
<dbReference type="InterPro" id="IPR003313">
    <property type="entry name" value="AraC-bd"/>
</dbReference>
<keyword evidence="6" id="KW-0804">Transcription</keyword>
<keyword evidence="3" id="KW-0805">Transcription regulation</keyword>
<dbReference type="InterPro" id="IPR014710">
    <property type="entry name" value="RmlC-like_jellyroll"/>
</dbReference>
<name>A0A5C4XLF6_9HYPH</name>
<dbReference type="Proteomes" id="UP000311605">
    <property type="component" value="Unassembled WGS sequence"/>
</dbReference>
<dbReference type="InterPro" id="IPR037923">
    <property type="entry name" value="HTH-like"/>
</dbReference>
<sequence>MKLLAKEFFHSDAQTVIVEERSPQTAFPLHDHDFQEVMIVLSGNGWHMLNDEPHFITCGELFYIKAEDHHAYEQVDDLYLTNILFRPDRASGRYDFLDIMRRSADNEQGSRQHWQVTEDVLAKVKPLIEALENEARRSDPLSGAMSEALFSQLAIVLSRSQFATDARGLPNAARLGHVLNYLRHNCTEEIDLESVAQRFGYSSRSFSRLFREATATTPHNYLVKLRLSKAMRALRATNDSVTDIAFACGFNDSNYFSYSFSKMTGMAPSEYRRMPRPNYA</sequence>
<dbReference type="GO" id="GO:0003700">
    <property type="term" value="F:DNA-binding transcription factor activity"/>
    <property type="evidence" value="ECO:0007669"/>
    <property type="project" value="InterPro"/>
</dbReference>
<evidence type="ECO:0000256" key="3">
    <source>
        <dbReference type="ARBA" id="ARBA00023015"/>
    </source>
</evidence>
<dbReference type="InterPro" id="IPR020449">
    <property type="entry name" value="Tscrpt_reg_AraC-type_HTH"/>
</dbReference>
<dbReference type="CDD" id="cd06977">
    <property type="entry name" value="cupin_RhaR_RhaS-like_N"/>
    <property type="match status" value="1"/>
</dbReference>
<accession>A0A5C4XLF6</accession>
<organism evidence="9 10">
    <name type="scientific">Aliirhizobium smilacinae</name>
    <dbReference type="NCBI Taxonomy" id="1395944"/>
    <lineage>
        <taxon>Bacteria</taxon>
        <taxon>Pseudomonadati</taxon>
        <taxon>Pseudomonadota</taxon>
        <taxon>Alphaproteobacteria</taxon>
        <taxon>Hyphomicrobiales</taxon>
        <taxon>Rhizobiaceae</taxon>
        <taxon>Aliirhizobium</taxon>
    </lineage>
</organism>
<dbReference type="GO" id="GO:0043565">
    <property type="term" value="F:sequence-specific DNA binding"/>
    <property type="evidence" value="ECO:0007669"/>
    <property type="project" value="InterPro"/>
</dbReference>
<dbReference type="Gene3D" id="2.60.120.10">
    <property type="entry name" value="Jelly Rolls"/>
    <property type="match status" value="1"/>
</dbReference>
<dbReference type="PANTHER" id="PTHR43280:SF28">
    <property type="entry name" value="HTH-TYPE TRANSCRIPTIONAL ACTIVATOR RHAS"/>
    <property type="match status" value="1"/>
</dbReference>
<dbReference type="InterPro" id="IPR009057">
    <property type="entry name" value="Homeodomain-like_sf"/>
</dbReference>
<dbReference type="InterPro" id="IPR047220">
    <property type="entry name" value="RhaR_RhaS-like_N"/>
</dbReference>
<dbReference type="EMBL" id="VDMN01000002">
    <property type="protein sequence ID" value="TNM63490.1"/>
    <property type="molecule type" value="Genomic_DNA"/>
</dbReference>
<evidence type="ECO:0000256" key="1">
    <source>
        <dbReference type="ARBA" id="ARBA00022490"/>
    </source>
</evidence>
<evidence type="ECO:0000313" key="10">
    <source>
        <dbReference type="Proteomes" id="UP000311605"/>
    </source>
</evidence>
<dbReference type="Pfam" id="PF02311">
    <property type="entry name" value="AraC_binding"/>
    <property type="match status" value="1"/>
</dbReference>
<dbReference type="OrthoDB" id="9793422at2"/>
<dbReference type="SMART" id="SM00342">
    <property type="entry name" value="HTH_ARAC"/>
    <property type="match status" value="1"/>
</dbReference>
<dbReference type="PROSITE" id="PS01124">
    <property type="entry name" value="HTH_ARAC_FAMILY_2"/>
    <property type="match status" value="1"/>
</dbReference>
<keyword evidence="2" id="KW-0677">Repeat</keyword>
<keyword evidence="4" id="KW-0238">DNA-binding</keyword>
<gene>
    <name evidence="9" type="ORF">FHP24_11790</name>
</gene>
<keyword evidence="10" id="KW-1185">Reference proteome</keyword>